<name>A0ABR8SWQ6_9BACL</name>
<organism evidence="1 2">
    <name type="scientific">Paenibacillus gallinarum</name>
    <dbReference type="NCBI Taxonomy" id="2762232"/>
    <lineage>
        <taxon>Bacteria</taxon>
        <taxon>Bacillati</taxon>
        <taxon>Bacillota</taxon>
        <taxon>Bacilli</taxon>
        <taxon>Bacillales</taxon>
        <taxon>Paenibacillaceae</taxon>
        <taxon>Paenibacillus</taxon>
    </lineage>
</organism>
<evidence type="ECO:0000313" key="2">
    <source>
        <dbReference type="Proteomes" id="UP000608071"/>
    </source>
</evidence>
<reference evidence="1 2" key="1">
    <citation type="submission" date="2020-08" db="EMBL/GenBank/DDBJ databases">
        <title>A Genomic Blueprint of the Chicken Gut Microbiome.</title>
        <authorList>
            <person name="Gilroy R."/>
            <person name="Ravi A."/>
            <person name="Getino M."/>
            <person name="Pursley I."/>
            <person name="Horton D.L."/>
            <person name="Alikhan N.-F."/>
            <person name="Baker D."/>
            <person name="Gharbi K."/>
            <person name="Hall N."/>
            <person name="Watson M."/>
            <person name="Adriaenssens E.M."/>
            <person name="Foster-Nyarko E."/>
            <person name="Jarju S."/>
            <person name="Secka A."/>
            <person name="Antonio M."/>
            <person name="Oren A."/>
            <person name="Chaudhuri R."/>
            <person name="La Ragione R.M."/>
            <person name="Hildebrand F."/>
            <person name="Pallen M.J."/>
        </authorList>
    </citation>
    <scope>NUCLEOTIDE SEQUENCE [LARGE SCALE GENOMIC DNA]</scope>
    <source>
        <strain evidence="1 2">Sa2BVA9</strain>
    </source>
</reference>
<protein>
    <recommendedName>
        <fullName evidence="3">Transglycosylase</fullName>
    </recommendedName>
</protein>
<gene>
    <name evidence="1" type="ORF">H9647_06745</name>
</gene>
<accession>A0ABR8SWQ6</accession>
<dbReference type="EMBL" id="JACSQL010000002">
    <property type="protein sequence ID" value="MBD7967753.1"/>
    <property type="molecule type" value="Genomic_DNA"/>
</dbReference>
<sequence>MKAICNKGCQLEFNINGFITVDISDKVEKTYFECEHCKHEYIVFYTDPEIRDLQEQIRQVHRGILVPDGQAAAIKKEEEIKTLIKEKMEVLRTQYNEQR</sequence>
<proteinExistence type="predicted"/>
<evidence type="ECO:0008006" key="3">
    <source>
        <dbReference type="Google" id="ProtNLM"/>
    </source>
</evidence>
<keyword evidence="2" id="KW-1185">Reference proteome</keyword>
<comment type="caution">
    <text evidence="1">The sequence shown here is derived from an EMBL/GenBank/DDBJ whole genome shotgun (WGS) entry which is preliminary data.</text>
</comment>
<dbReference type="Proteomes" id="UP000608071">
    <property type="component" value="Unassembled WGS sequence"/>
</dbReference>
<dbReference type="RefSeq" id="WP_191798994.1">
    <property type="nucleotide sequence ID" value="NZ_JACSQL010000002.1"/>
</dbReference>
<evidence type="ECO:0000313" key="1">
    <source>
        <dbReference type="EMBL" id="MBD7967753.1"/>
    </source>
</evidence>